<accession>A0A6I3M5A7</accession>
<dbReference type="EMBL" id="WMLB01000034">
    <property type="protein sequence ID" value="MTH69800.1"/>
    <property type="molecule type" value="Genomic_DNA"/>
</dbReference>
<sequence>MSGLRADGSVVGDEHLVDASSTTPPDTETPPASAGATWACTAAATIGSPSSTTVAALGPDLGCSVTGRPAVAGGEPGARWETGTTKGADAVASAPFGRVERWSYSWPSVPR</sequence>
<name>A0A6I3M5A7_9MICO</name>
<proteinExistence type="predicted"/>
<evidence type="ECO:0000256" key="1">
    <source>
        <dbReference type="SAM" id="MobiDB-lite"/>
    </source>
</evidence>
<comment type="caution">
    <text evidence="2">The sequence shown here is derived from an EMBL/GenBank/DDBJ whole genome shotgun (WGS) entry which is preliminary data.</text>
</comment>
<feature type="compositionally biased region" description="Low complexity" evidence="1">
    <location>
        <begin position="18"/>
        <end position="35"/>
    </location>
</feature>
<gene>
    <name evidence="2" type="ORF">GJ743_15625</name>
</gene>
<organism evidence="2 3">
    <name type="scientific">Agromyces bracchium</name>
    <dbReference type="NCBI Taxonomy" id="88376"/>
    <lineage>
        <taxon>Bacteria</taxon>
        <taxon>Bacillati</taxon>
        <taxon>Actinomycetota</taxon>
        <taxon>Actinomycetes</taxon>
        <taxon>Micrococcales</taxon>
        <taxon>Microbacteriaceae</taxon>
        <taxon>Agromyces</taxon>
    </lineage>
</organism>
<reference evidence="2 3" key="1">
    <citation type="submission" date="2019-11" db="EMBL/GenBank/DDBJ databases">
        <title>Agromyces kandeliae sp. nov., isolated from mangrove soil.</title>
        <authorList>
            <person name="Wang R."/>
        </authorList>
    </citation>
    <scope>NUCLEOTIDE SEQUENCE [LARGE SCALE GENOMIC DNA]</scope>
    <source>
        <strain evidence="2 3">JCM 11433</strain>
    </source>
</reference>
<keyword evidence="3" id="KW-1185">Reference proteome</keyword>
<dbReference type="RefSeq" id="WP_155052825.1">
    <property type="nucleotide sequence ID" value="NZ_BAAAIB010000004.1"/>
</dbReference>
<feature type="region of interest" description="Disordered" evidence="1">
    <location>
        <begin position="1"/>
        <end position="35"/>
    </location>
</feature>
<dbReference type="AlphaFoldDB" id="A0A6I3M5A7"/>
<dbReference type="Proteomes" id="UP000433071">
    <property type="component" value="Unassembled WGS sequence"/>
</dbReference>
<evidence type="ECO:0000313" key="2">
    <source>
        <dbReference type="EMBL" id="MTH69800.1"/>
    </source>
</evidence>
<evidence type="ECO:0000313" key="3">
    <source>
        <dbReference type="Proteomes" id="UP000433071"/>
    </source>
</evidence>
<protein>
    <submittedName>
        <fullName evidence="2">Uncharacterized protein</fullName>
    </submittedName>
</protein>